<dbReference type="EMBL" id="CPYI01000007">
    <property type="protein sequence ID" value="CNE71451.1"/>
    <property type="molecule type" value="Genomic_DNA"/>
</dbReference>
<dbReference type="Proteomes" id="UP000045824">
    <property type="component" value="Unassembled WGS sequence"/>
</dbReference>
<accession>A0A0T9L9Z6</accession>
<organism evidence="1 2">
    <name type="scientific">Yersinia kristensenii</name>
    <dbReference type="NCBI Taxonomy" id="28152"/>
    <lineage>
        <taxon>Bacteria</taxon>
        <taxon>Pseudomonadati</taxon>
        <taxon>Pseudomonadota</taxon>
        <taxon>Gammaproteobacteria</taxon>
        <taxon>Enterobacterales</taxon>
        <taxon>Yersiniaceae</taxon>
        <taxon>Yersinia</taxon>
    </lineage>
</organism>
<protein>
    <recommendedName>
        <fullName evidence="3">XRE family transcriptional regulator</fullName>
    </recommendedName>
</protein>
<name>A0A0T9L9Z6_YERKR</name>
<evidence type="ECO:0008006" key="3">
    <source>
        <dbReference type="Google" id="ProtNLM"/>
    </source>
</evidence>
<dbReference type="RefSeq" id="WP_050119400.1">
    <property type="nucleotide sequence ID" value="NZ_CAWMAB010000007.1"/>
</dbReference>
<gene>
    <name evidence="1" type="ORF">ERS008491_02058</name>
</gene>
<evidence type="ECO:0000313" key="2">
    <source>
        <dbReference type="Proteomes" id="UP000045824"/>
    </source>
</evidence>
<proteinExistence type="predicted"/>
<evidence type="ECO:0000313" key="1">
    <source>
        <dbReference type="EMBL" id="CNE71451.1"/>
    </source>
</evidence>
<reference evidence="1 2" key="1">
    <citation type="submission" date="2015-03" db="EMBL/GenBank/DDBJ databases">
        <authorList>
            <person name="Murphy D."/>
        </authorList>
    </citation>
    <scope>NUCLEOTIDE SEQUENCE [LARGE SCALE GENOMIC DNA]</scope>
    <source>
        <strain evidence="1 2">FCF326</strain>
    </source>
</reference>
<dbReference type="AlphaFoldDB" id="A0A0T9L9Z6"/>
<sequence length="75" mass="8816">MTDFDFKLFWHALSDEQKEDIASKAKTTVTYIKTHLICGRKVPSRERMRLLHSACAEYQNDLTLDQLVSFFYNAQ</sequence>